<sequence>MRKCEVEGCDKKHHASGYCKKHYMIFKRHGDPRAGSFRIGCKVEGCKNKYYAKGYCSNHYSRFTKYGDPLYTKTELHGLSKSSEYRVWVDIKTRCYNKNANQFDRYGGRGINICDKWKYSFSAFYKDMGKKLFLNAQIDRIDNDGNYEPDNCRWVTHVINVRNSSCSKITIQKVNEVRTQYNNGESTITELSEIYGVNRRIIQNIIRQKTWLF</sequence>
<proteinExistence type="predicted"/>
<accession>A0A0F9B0T5</accession>
<gene>
    <name evidence="1" type="ORF">LCGC14_2507810</name>
</gene>
<comment type="caution">
    <text evidence="1">The sequence shown here is derived from an EMBL/GenBank/DDBJ whole genome shotgun (WGS) entry which is preliminary data.</text>
</comment>
<dbReference type="EMBL" id="LAZR01040146">
    <property type="protein sequence ID" value="KKL15215.1"/>
    <property type="molecule type" value="Genomic_DNA"/>
</dbReference>
<reference evidence="1" key="1">
    <citation type="journal article" date="2015" name="Nature">
        <title>Complex archaea that bridge the gap between prokaryotes and eukaryotes.</title>
        <authorList>
            <person name="Spang A."/>
            <person name="Saw J.H."/>
            <person name="Jorgensen S.L."/>
            <person name="Zaremba-Niedzwiedzka K."/>
            <person name="Martijn J."/>
            <person name="Lind A.E."/>
            <person name="van Eijk R."/>
            <person name="Schleper C."/>
            <person name="Guy L."/>
            <person name="Ettema T.J."/>
        </authorList>
    </citation>
    <scope>NUCLEOTIDE SEQUENCE</scope>
</reference>
<dbReference type="AlphaFoldDB" id="A0A0F9B0T5"/>
<evidence type="ECO:0000313" key="1">
    <source>
        <dbReference type="EMBL" id="KKL15215.1"/>
    </source>
</evidence>
<organism evidence="1">
    <name type="scientific">marine sediment metagenome</name>
    <dbReference type="NCBI Taxonomy" id="412755"/>
    <lineage>
        <taxon>unclassified sequences</taxon>
        <taxon>metagenomes</taxon>
        <taxon>ecological metagenomes</taxon>
    </lineage>
</organism>
<name>A0A0F9B0T5_9ZZZZ</name>
<evidence type="ECO:0008006" key="2">
    <source>
        <dbReference type="Google" id="ProtNLM"/>
    </source>
</evidence>
<protein>
    <recommendedName>
        <fullName evidence="2">HNH nuclease domain-containing protein</fullName>
    </recommendedName>
</protein>